<feature type="non-terminal residue" evidence="2">
    <location>
        <position position="1"/>
    </location>
</feature>
<dbReference type="InterPro" id="IPR050796">
    <property type="entry name" value="SCF_F-box_component"/>
</dbReference>
<gene>
    <name evidence="2" type="primary">At5g49610_1</name>
    <name evidence="2" type="ORF">g.37433</name>
</gene>
<dbReference type="PANTHER" id="PTHR31672:SF13">
    <property type="entry name" value="F-BOX PROTEIN CPR30-LIKE"/>
    <property type="match status" value="1"/>
</dbReference>
<accession>A0A1D1ZDM6</accession>
<reference evidence="2" key="1">
    <citation type="submission" date="2015-07" db="EMBL/GenBank/DDBJ databases">
        <title>Transcriptome Assembly of Anthurium amnicola.</title>
        <authorList>
            <person name="Suzuki J."/>
        </authorList>
    </citation>
    <scope>NUCLEOTIDE SEQUENCE</scope>
</reference>
<organism evidence="2">
    <name type="scientific">Anthurium amnicola</name>
    <dbReference type="NCBI Taxonomy" id="1678845"/>
    <lineage>
        <taxon>Eukaryota</taxon>
        <taxon>Viridiplantae</taxon>
        <taxon>Streptophyta</taxon>
        <taxon>Embryophyta</taxon>
        <taxon>Tracheophyta</taxon>
        <taxon>Spermatophyta</taxon>
        <taxon>Magnoliopsida</taxon>
        <taxon>Liliopsida</taxon>
        <taxon>Araceae</taxon>
        <taxon>Pothoideae</taxon>
        <taxon>Potheae</taxon>
        <taxon>Anthurium</taxon>
    </lineage>
</organism>
<name>A0A1D1ZDM6_9ARAE</name>
<evidence type="ECO:0000313" key="2">
    <source>
        <dbReference type="EMBL" id="JAT64965.1"/>
    </source>
</evidence>
<dbReference type="SUPFAM" id="SSF81383">
    <property type="entry name" value="F-box domain"/>
    <property type="match status" value="1"/>
</dbReference>
<dbReference type="InterPro" id="IPR036047">
    <property type="entry name" value="F-box-like_dom_sf"/>
</dbReference>
<dbReference type="AlphaFoldDB" id="A0A1D1ZDM6"/>
<proteinExistence type="predicted"/>
<protein>
    <submittedName>
        <fullName evidence="2">F-box protein At5g49610</fullName>
    </submittedName>
</protein>
<feature type="region of interest" description="Disordered" evidence="1">
    <location>
        <begin position="22"/>
        <end position="48"/>
    </location>
</feature>
<dbReference type="PANTHER" id="PTHR31672">
    <property type="entry name" value="BNACNNG10540D PROTEIN"/>
    <property type="match status" value="1"/>
</dbReference>
<dbReference type="EMBL" id="GDJX01002971">
    <property type="protein sequence ID" value="JAT64965.1"/>
    <property type="molecule type" value="Transcribed_RNA"/>
</dbReference>
<sequence>SLSLSRSTGNSMDFSCSLAVSGCTHESGQPERTTEESSESGVGRRSDGRRLGRERLLRYVHDVIRKQRTPLHEILRDHALPFLPVQSLLRLRAVSTSWNRHISSPFFAHTQSLSHRSPSGLLPTSHPYPPTLYLPFDSTSGALPDPSFRFLPEPVVKVRASARGLVCCSTVGHPSRLIRYYVCNPATARWTAVPGNDVYEHAAVALLFRPAPLNFSPDFDLVCAVDSNRSIRFSVFSSRTGKWRLSDVVLSGGERLCSDLAVTAGGAAHWGTTRGAVLSYDPAADRGRIVRLPEEMGGQGFPWRLAEVDGRLCCCCVRRSPSGLDRAFTADVYALGEGGTWTKMRRLEVVGGDVWPLISEGGGPGVLLS</sequence>
<feature type="non-terminal residue" evidence="2">
    <location>
        <position position="369"/>
    </location>
</feature>
<evidence type="ECO:0000256" key="1">
    <source>
        <dbReference type="SAM" id="MobiDB-lite"/>
    </source>
</evidence>